<dbReference type="OrthoDB" id="1915989at2759"/>
<gene>
    <name evidence="2" type="ORF">CFOL_v3_28856</name>
</gene>
<evidence type="ECO:0000313" key="3">
    <source>
        <dbReference type="Proteomes" id="UP000187406"/>
    </source>
</evidence>
<feature type="region of interest" description="Disordered" evidence="1">
    <location>
        <begin position="1"/>
        <end position="20"/>
    </location>
</feature>
<keyword evidence="3" id="KW-1185">Reference proteome</keyword>
<reference evidence="3" key="1">
    <citation type="submission" date="2016-04" db="EMBL/GenBank/DDBJ databases">
        <title>Cephalotus genome sequencing.</title>
        <authorList>
            <person name="Fukushima K."/>
            <person name="Hasebe M."/>
            <person name="Fang X."/>
        </authorList>
    </citation>
    <scope>NUCLEOTIDE SEQUENCE [LARGE SCALE GENOMIC DNA]</scope>
    <source>
        <strain evidence="3">cv. St1</strain>
    </source>
</reference>
<dbReference type="FunCoup" id="A0A1Q3CYY0">
    <property type="interactions" value="1235"/>
</dbReference>
<dbReference type="STRING" id="3775.A0A1Q3CYY0"/>
<comment type="caution">
    <text evidence="2">The sequence shown here is derived from an EMBL/GenBank/DDBJ whole genome shotgun (WGS) entry which is preliminary data.</text>
</comment>
<dbReference type="Proteomes" id="UP000187406">
    <property type="component" value="Unassembled WGS sequence"/>
</dbReference>
<dbReference type="PANTHER" id="PTHR35696:SF1">
    <property type="entry name" value="ELECTRON CARRIER_IRON ION-BINDING PROTEIN"/>
    <property type="match status" value="1"/>
</dbReference>
<evidence type="ECO:0000256" key="1">
    <source>
        <dbReference type="SAM" id="MobiDB-lite"/>
    </source>
</evidence>
<dbReference type="AlphaFoldDB" id="A0A1Q3CYY0"/>
<feature type="compositionally biased region" description="Low complexity" evidence="1">
    <location>
        <begin position="8"/>
        <end position="20"/>
    </location>
</feature>
<dbReference type="PANTHER" id="PTHR35696">
    <property type="entry name" value="ELECTRON CARRIER/IRON ION-BINDING PROTEIN"/>
    <property type="match status" value="1"/>
</dbReference>
<dbReference type="InParanoid" id="A0A1Q3CYY0"/>
<dbReference type="EMBL" id="BDDD01003562">
    <property type="protein sequence ID" value="GAV85419.1"/>
    <property type="molecule type" value="Genomic_DNA"/>
</dbReference>
<sequence length="369" mass="41727">MATASPLSNNNRTESNATASAAAAATSLPYADKTPKTLRGLNKPKCIQCGNVARSRCPYQSCKSCCSKAQNPCHIHVLKANATFPDKTPTSNTPLFDQHTTEVSPAATSHRVASLRQLSNNFAQFNNLQVPFRAKKPLTRKEAAAINEWRFSKLKEYKARNVEVENEAFNRYMQNIGLLEEVFSKKSILEASAEDGSISNPNPTSVEDKSGMMITGLKLKLRLNPVRTENFRRRIKHIVDQKLKKLKQCETDDVINYTNNQNELDRRPKKARAERASALSDLVDRLNKARNEDDLKSCFQITSELYDGQMGYCQTEKENELSKEQTKVWSPQKQTDYCLPKLFRTTEIDQESLNSVDVHFTSLEQIEDL</sequence>
<name>A0A1Q3CYY0_CEPFO</name>
<protein>
    <submittedName>
        <fullName evidence="2">Uncharacterized protein</fullName>
    </submittedName>
</protein>
<evidence type="ECO:0000313" key="2">
    <source>
        <dbReference type="EMBL" id="GAV85419.1"/>
    </source>
</evidence>
<organism evidence="2 3">
    <name type="scientific">Cephalotus follicularis</name>
    <name type="common">Albany pitcher plant</name>
    <dbReference type="NCBI Taxonomy" id="3775"/>
    <lineage>
        <taxon>Eukaryota</taxon>
        <taxon>Viridiplantae</taxon>
        <taxon>Streptophyta</taxon>
        <taxon>Embryophyta</taxon>
        <taxon>Tracheophyta</taxon>
        <taxon>Spermatophyta</taxon>
        <taxon>Magnoliopsida</taxon>
        <taxon>eudicotyledons</taxon>
        <taxon>Gunneridae</taxon>
        <taxon>Pentapetalae</taxon>
        <taxon>rosids</taxon>
        <taxon>fabids</taxon>
        <taxon>Oxalidales</taxon>
        <taxon>Cephalotaceae</taxon>
        <taxon>Cephalotus</taxon>
    </lineage>
</organism>
<accession>A0A1Q3CYY0</accession>
<proteinExistence type="predicted"/>